<dbReference type="PROSITE" id="PS51846">
    <property type="entry name" value="CNNM"/>
    <property type="match status" value="1"/>
</dbReference>
<dbReference type="PANTHER" id="PTHR43099">
    <property type="entry name" value="UPF0053 PROTEIN YRKA"/>
    <property type="match status" value="1"/>
</dbReference>
<dbReference type="Gene3D" id="3.10.580.10">
    <property type="entry name" value="CBS-domain"/>
    <property type="match status" value="1"/>
</dbReference>
<evidence type="ECO:0000313" key="15">
    <source>
        <dbReference type="Proteomes" id="UP000278962"/>
    </source>
</evidence>
<dbReference type="SUPFAM" id="SSF54631">
    <property type="entry name" value="CBS-domain pair"/>
    <property type="match status" value="1"/>
</dbReference>
<dbReference type="Gene3D" id="3.30.465.10">
    <property type="match status" value="1"/>
</dbReference>
<feature type="domain" description="CNNM transmembrane" evidence="13">
    <location>
        <begin position="1"/>
        <end position="186"/>
    </location>
</feature>
<dbReference type="Proteomes" id="UP000278962">
    <property type="component" value="Unassembled WGS sequence"/>
</dbReference>
<dbReference type="InterPro" id="IPR036318">
    <property type="entry name" value="FAD-bd_PCMH-like_sf"/>
</dbReference>
<feature type="transmembrane region" description="Helical" evidence="11">
    <location>
        <begin position="84"/>
        <end position="105"/>
    </location>
</feature>
<keyword evidence="7 9" id="KW-0129">CBS domain</keyword>
<accession>A0A660LDR9</accession>
<dbReference type="CDD" id="cd04590">
    <property type="entry name" value="CBS_pair_CorC_HlyC_assoc"/>
    <property type="match status" value="1"/>
</dbReference>
<dbReference type="EMBL" id="RBIL01000001">
    <property type="protein sequence ID" value="RKQ93182.1"/>
    <property type="molecule type" value="Genomic_DNA"/>
</dbReference>
<evidence type="ECO:0000256" key="4">
    <source>
        <dbReference type="ARBA" id="ARBA00022692"/>
    </source>
</evidence>
<keyword evidence="3" id="KW-1003">Cell membrane</keyword>
<evidence type="ECO:0000259" key="13">
    <source>
        <dbReference type="PROSITE" id="PS51846"/>
    </source>
</evidence>
<evidence type="ECO:0000313" key="14">
    <source>
        <dbReference type="EMBL" id="RKQ93182.1"/>
    </source>
</evidence>
<comment type="similarity">
    <text evidence="2">Belongs to the UPF0053 family.</text>
</comment>
<dbReference type="InterPro" id="IPR044751">
    <property type="entry name" value="Ion_transp-like_CBS"/>
</dbReference>
<dbReference type="Pfam" id="PF01595">
    <property type="entry name" value="CNNM"/>
    <property type="match status" value="1"/>
</dbReference>
<feature type="domain" description="CBS" evidence="12">
    <location>
        <begin position="263"/>
        <end position="323"/>
    </location>
</feature>
<dbReference type="Pfam" id="PF00571">
    <property type="entry name" value="CBS"/>
    <property type="match status" value="2"/>
</dbReference>
<keyword evidence="6 10" id="KW-1133">Transmembrane helix</keyword>
<dbReference type="SMART" id="SM00116">
    <property type="entry name" value="CBS"/>
    <property type="match status" value="2"/>
</dbReference>
<reference evidence="14 15" key="1">
    <citation type="submission" date="2018-10" db="EMBL/GenBank/DDBJ databases">
        <title>Genomic Encyclopedia of Archaeal and Bacterial Type Strains, Phase II (KMG-II): from individual species to whole genera.</title>
        <authorList>
            <person name="Goeker M."/>
        </authorList>
    </citation>
    <scope>NUCLEOTIDE SEQUENCE [LARGE SCALE GENOMIC DNA]</scope>
    <source>
        <strain evidence="14 15">DSM 14954</strain>
    </source>
</reference>
<dbReference type="InterPro" id="IPR002550">
    <property type="entry name" value="CNNM"/>
</dbReference>
<dbReference type="InterPro" id="IPR005170">
    <property type="entry name" value="Transptr-assoc_dom"/>
</dbReference>
<dbReference type="InterPro" id="IPR016169">
    <property type="entry name" value="FAD-bd_PCMH_sub2"/>
</dbReference>
<dbReference type="InterPro" id="IPR051676">
    <property type="entry name" value="UPF0053_domain"/>
</dbReference>
<keyword evidence="4 10" id="KW-0812">Transmembrane</keyword>
<dbReference type="GO" id="GO:0005886">
    <property type="term" value="C:plasma membrane"/>
    <property type="evidence" value="ECO:0007669"/>
    <property type="project" value="UniProtKB-SubCell"/>
</dbReference>
<dbReference type="Pfam" id="PF03471">
    <property type="entry name" value="CorC_HlyC"/>
    <property type="match status" value="1"/>
</dbReference>
<comment type="subcellular location">
    <subcellularLocation>
        <location evidence="1">Cell membrane</location>
        <topology evidence="1">Multi-pass membrane protein</topology>
    </subcellularLocation>
</comment>
<keyword evidence="5" id="KW-0677">Repeat</keyword>
<dbReference type="InterPro" id="IPR000644">
    <property type="entry name" value="CBS_dom"/>
</dbReference>
<evidence type="ECO:0000256" key="3">
    <source>
        <dbReference type="ARBA" id="ARBA00022475"/>
    </source>
</evidence>
<evidence type="ECO:0000256" key="11">
    <source>
        <dbReference type="SAM" id="Phobius"/>
    </source>
</evidence>
<evidence type="ECO:0000256" key="10">
    <source>
        <dbReference type="PROSITE-ProRule" id="PRU01193"/>
    </source>
</evidence>
<feature type="domain" description="CBS" evidence="12">
    <location>
        <begin position="203"/>
        <end position="262"/>
    </location>
</feature>
<evidence type="ECO:0000256" key="8">
    <source>
        <dbReference type="ARBA" id="ARBA00023136"/>
    </source>
</evidence>
<evidence type="ECO:0000256" key="1">
    <source>
        <dbReference type="ARBA" id="ARBA00004651"/>
    </source>
</evidence>
<dbReference type="AlphaFoldDB" id="A0A660LDR9"/>
<proteinExistence type="inferred from homology"/>
<protein>
    <submittedName>
        <fullName evidence="14">Putative hemolysin</fullName>
    </submittedName>
</protein>
<dbReference type="PANTHER" id="PTHR43099:SF5">
    <property type="entry name" value="HLYC_CORC FAMILY TRANSPORTER"/>
    <property type="match status" value="1"/>
</dbReference>
<name>A0A660LDR9_9ACTN</name>
<sequence>MLALLALIAGNAFFVIGEYSIVTARRGALRARGGRGAEAALRLMEDPVRVISTVQVGITAIGVLSGIVGETAIRNVLGDGVPSWLAFLIAFALVTYLSVVLGELVPKALTLEKAELLASLVSRPVELLAKVLRPVVWVLQGSAGVLLRPFGITEVMAGDSISSPEELRALVDEAEGQGVIPRAQEELLHNVFDFAAREVRDVMVPEPDVVWLEASLTGEEALATLVEHGHARYPVGRETLDHLVGVVHFRDLVASRGELVGALARQPPIVPVTKDLGALLRELREGRQQMAVVVDEYGGTAGIVTVHDVLEEIVGEIENEFDLPNNALDWIDDKTVEVAGSMTIDDFNETVGTQLPQEGPRTLAGLAFDALGRRPRPGDVVDVDGVALRVEDLEGLRITKLRVSL</sequence>
<dbReference type="SMART" id="SM01091">
    <property type="entry name" value="CorC_HlyC"/>
    <property type="match status" value="1"/>
</dbReference>
<evidence type="ECO:0000256" key="6">
    <source>
        <dbReference type="ARBA" id="ARBA00022989"/>
    </source>
</evidence>
<keyword evidence="8 10" id="KW-0472">Membrane</keyword>
<dbReference type="FunFam" id="3.10.580.10:FF:000002">
    <property type="entry name" value="Magnesium/cobalt efflux protein CorC"/>
    <property type="match status" value="1"/>
</dbReference>
<evidence type="ECO:0000256" key="5">
    <source>
        <dbReference type="ARBA" id="ARBA00022737"/>
    </source>
</evidence>
<dbReference type="SUPFAM" id="SSF56176">
    <property type="entry name" value="FAD-binding/transporter-associated domain-like"/>
    <property type="match status" value="1"/>
</dbReference>
<dbReference type="PROSITE" id="PS51371">
    <property type="entry name" value="CBS"/>
    <property type="match status" value="2"/>
</dbReference>
<organism evidence="14 15">
    <name type="scientific">Solirubrobacter pauli</name>
    <dbReference type="NCBI Taxonomy" id="166793"/>
    <lineage>
        <taxon>Bacteria</taxon>
        <taxon>Bacillati</taxon>
        <taxon>Actinomycetota</taxon>
        <taxon>Thermoleophilia</taxon>
        <taxon>Solirubrobacterales</taxon>
        <taxon>Solirubrobacteraceae</taxon>
        <taxon>Solirubrobacter</taxon>
    </lineage>
</organism>
<evidence type="ECO:0000259" key="12">
    <source>
        <dbReference type="PROSITE" id="PS51371"/>
    </source>
</evidence>
<keyword evidence="15" id="KW-1185">Reference proteome</keyword>
<dbReference type="InterPro" id="IPR046342">
    <property type="entry name" value="CBS_dom_sf"/>
</dbReference>
<dbReference type="GO" id="GO:0050660">
    <property type="term" value="F:flavin adenine dinucleotide binding"/>
    <property type="evidence" value="ECO:0007669"/>
    <property type="project" value="InterPro"/>
</dbReference>
<gene>
    <name evidence="14" type="ORF">C8N24_3042</name>
</gene>
<evidence type="ECO:0000256" key="7">
    <source>
        <dbReference type="ARBA" id="ARBA00023122"/>
    </source>
</evidence>
<comment type="caution">
    <text evidence="14">The sequence shown here is derived from an EMBL/GenBank/DDBJ whole genome shotgun (WGS) entry which is preliminary data.</text>
</comment>
<evidence type="ECO:0000256" key="9">
    <source>
        <dbReference type="PROSITE-ProRule" id="PRU00703"/>
    </source>
</evidence>
<evidence type="ECO:0000256" key="2">
    <source>
        <dbReference type="ARBA" id="ARBA00006337"/>
    </source>
</evidence>